<accession>A0A1B7X2K7</accession>
<reference evidence="1 2" key="1">
    <citation type="submission" date="2015-09" db="EMBL/GenBank/DDBJ databases">
        <title>Aphanizomenon flos-aquae WA102.</title>
        <authorList>
            <person name="Driscoll C."/>
        </authorList>
    </citation>
    <scope>NUCLEOTIDE SEQUENCE [LARGE SCALE GENOMIC DNA]</scope>
    <source>
        <strain evidence="1">WA102</strain>
    </source>
</reference>
<dbReference type="Proteomes" id="UP000092093">
    <property type="component" value="Unassembled WGS sequence"/>
</dbReference>
<evidence type="ECO:0000313" key="2">
    <source>
        <dbReference type="Proteomes" id="UP000092093"/>
    </source>
</evidence>
<gene>
    <name evidence="1" type="ORF">AN484_11970</name>
</gene>
<comment type="caution">
    <text evidence="1">The sequence shown here is derived from an EMBL/GenBank/DDBJ whole genome shotgun (WGS) entry which is preliminary data.</text>
</comment>
<protein>
    <submittedName>
        <fullName evidence="1">Uncharacterized protein</fullName>
    </submittedName>
</protein>
<sequence length="123" mass="14053">MDDIIAMAREAGFQSAEFWPDDFKGLMGCVERFAALVRADERNKLAAWMMAQGYATGHGDTMEGLLEELEREIGFDRAELWIKRINEAVLAEREACLNCYSPDDTAQDWADKIRARSKHHEQV</sequence>
<name>A0A1B7X2K7_APHFL</name>
<dbReference type="EMBL" id="LJOW01000051">
    <property type="protein sequence ID" value="OBQ43530.1"/>
    <property type="molecule type" value="Genomic_DNA"/>
</dbReference>
<proteinExistence type="predicted"/>
<evidence type="ECO:0000313" key="1">
    <source>
        <dbReference type="EMBL" id="OBQ43530.1"/>
    </source>
</evidence>
<organism evidence="1 2">
    <name type="scientific">Aphanizomenon flos-aquae WA102</name>
    <dbReference type="NCBI Taxonomy" id="1710896"/>
    <lineage>
        <taxon>Bacteria</taxon>
        <taxon>Bacillati</taxon>
        <taxon>Cyanobacteriota</taxon>
        <taxon>Cyanophyceae</taxon>
        <taxon>Nostocales</taxon>
        <taxon>Aphanizomenonaceae</taxon>
        <taxon>Aphanizomenon</taxon>
    </lineage>
</organism>
<dbReference type="AlphaFoldDB" id="A0A1B7X2K7"/>